<comment type="pathway">
    <text evidence="2">Nucleotide-sugar biosynthesis; UDP-N-acetyl-alpha-D-glucosamine biosynthesis; UDP-N-acetyl-alpha-D-glucosamine from N-acetyl-alpha-D-glucosamine 1-phosphate: step 1/1.</text>
</comment>
<dbReference type="GO" id="GO:0003977">
    <property type="term" value="F:UDP-N-acetylglucosamine diphosphorylase activity"/>
    <property type="evidence" value="ECO:0007669"/>
    <property type="project" value="UniProtKB-EC"/>
</dbReference>
<dbReference type="InterPro" id="IPR023915">
    <property type="entry name" value="Bifunctiontional_GlmU_arc-type"/>
</dbReference>
<organism evidence="13 14">
    <name type="scientific">Candidatus Undinarchaeum marinum</name>
    <dbReference type="NCBI Taxonomy" id="2756141"/>
    <lineage>
        <taxon>Archaea</taxon>
        <taxon>Candidatus Undinarchaeota</taxon>
        <taxon>Candidatus Undinarchaeia</taxon>
        <taxon>Candidatus Undinarchaeales</taxon>
        <taxon>Candidatus Undinarchaeaceae</taxon>
        <taxon>Candidatus Undinarchaeum</taxon>
    </lineage>
</organism>
<evidence type="ECO:0000256" key="7">
    <source>
        <dbReference type="ARBA" id="ARBA00023268"/>
    </source>
</evidence>
<accession>A0A832V7W6</accession>
<dbReference type="Pfam" id="PF25087">
    <property type="entry name" value="GMPPB_C"/>
    <property type="match status" value="1"/>
</dbReference>
<evidence type="ECO:0000256" key="8">
    <source>
        <dbReference type="ARBA" id="ARBA00023315"/>
    </source>
</evidence>
<evidence type="ECO:0000256" key="2">
    <source>
        <dbReference type="ARBA" id="ARBA00005208"/>
    </source>
</evidence>
<evidence type="ECO:0000313" key="13">
    <source>
        <dbReference type="EMBL" id="HIJ99265.1"/>
    </source>
</evidence>
<keyword evidence="5 13" id="KW-0808">Transferase</keyword>
<evidence type="ECO:0000259" key="12">
    <source>
        <dbReference type="Pfam" id="PF25087"/>
    </source>
</evidence>
<dbReference type="InterPro" id="IPR050065">
    <property type="entry name" value="GlmU-like"/>
</dbReference>
<dbReference type="PANTHER" id="PTHR43584:SF8">
    <property type="entry name" value="N-ACETYLMURAMATE ALPHA-1-PHOSPHATE URIDYLYLTRANSFERASE"/>
    <property type="match status" value="1"/>
</dbReference>
<protein>
    <submittedName>
        <fullName evidence="13">NTP transferase domain-containing protein</fullName>
    </submittedName>
</protein>
<proteinExistence type="inferred from homology"/>
<dbReference type="Gene3D" id="3.90.550.10">
    <property type="entry name" value="Spore Coat Polysaccharide Biosynthesis Protein SpsA, Chain A"/>
    <property type="match status" value="1"/>
</dbReference>
<dbReference type="GO" id="GO:0006048">
    <property type="term" value="P:UDP-N-acetylglucosamine biosynthetic process"/>
    <property type="evidence" value="ECO:0007669"/>
    <property type="project" value="UniProtKB-UniPathway"/>
</dbReference>
<dbReference type="InterPro" id="IPR011004">
    <property type="entry name" value="Trimer_LpxA-like_sf"/>
</dbReference>
<dbReference type="CDD" id="cd05636">
    <property type="entry name" value="LbH_G1P_TT_C_like"/>
    <property type="match status" value="1"/>
</dbReference>
<dbReference type="InterPro" id="IPR056729">
    <property type="entry name" value="GMPPB_C"/>
</dbReference>
<name>A0A832V7W6_9ARCH</name>
<evidence type="ECO:0000256" key="6">
    <source>
        <dbReference type="ARBA" id="ARBA00022695"/>
    </source>
</evidence>
<sequence>MKGVILAAGGGTRLAPLTNTRAKPAIPVANKPLIEHIIASLKGAGIEDIVIIVNTSGELEKLLEDGSQLGVKLKYVVQEEQLGTAHAISLVKEMVTEPFILVNGDNLVPRSVVNELIEKFNGTATITLLKAEDLSSLSTCELDGNKVLKIIEKPKPGEELSPYASIGTYAFSPEIFDYIDKVEKSPRGEYELPSAMDLMLRDGKEMTWVETEQFQHLSHPWDMLSETVVFLDVMEESREGTIEEGAILKGKVSIGKGTVIKSGAYIEGPVLIGENCTIGPNCFIRAYTTIGNNCRVGNAVEIKNSVIFDGTNIPHLSYIGDSVIGENVNFGAGTVLANFRLDKKNIKMEIKGELVDTERKKLGAIVGDNTKFGSNVVVNPGRKIGANCNIWPGTVVTKDLDDGEDYK</sequence>
<dbReference type="UniPathway" id="UPA00113">
    <property type="reaction ID" value="UER00532"/>
</dbReference>
<evidence type="ECO:0000256" key="4">
    <source>
        <dbReference type="ARBA" id="ARBA00007947"/>
    </source>
</evidence>
<dbReference type="Gene3D" id="2.160.10.10">
    <property type="entry name" value="Hexapeptide repeat proteins"/>
    <property type="match status" value="1"/>
</dbReference>
<dbReference type="InterPro" id="IPR029044">
    <property type="entry name" value="Nucleotide-diphossugar_trans"/>
</dbReference>
<keyword evidence="6" id="KW-0548">Nucleotidyltransferase</keyword>
<evidence type="ECO:0000256" key="10">
    <source>
        <dbReference type="ARBA" id="ARBA00048493"/>
    </source>
</evidence>
<reference evidence="13 14" key="1">
    <citation type="journal article" name="Nat. Commun.">
        <title>Undinarchaeota illuminate DPANN phylogeny and the impact of gene transfer on archaeal evolution.</title>
        <authorList>
            <person name="Dombrowski N."/>
            <person name="Williams T.A."/>
            <person name="Sun J."/>
            <person name="Woodcroft B.J."/>
            <person name="Lee J.H."/>
            <person name="Minh B.Q."/>
            <person name="Rinke C."/>
            <person name="Spang A."/>
        </authorList>
    </citation>
    <scope>NUCLEOTIDE SEQUENCE [LARGE SCALE GENOMIC DNA]</scope>
    <source>
        <strain evidence="13">MAG_bin17</strain>
    </source>
</reference>
<dbReference type="InterPro" id="IPR005835">
    <property type="entry name" value="NTP_transferase_dom"/>
</dbReference>
<comment type="caution">
    <text evidence="13">The sequence shown here is derived from an EMBL/GenBank/DDBJ whole genome shotgun (WGS) entry which is preliminary data.</text>
</comment>
<comment type="catalytic activity">
    <reaction evidence="9">
        <text>alpha-D-glucosamine 1-phosphate + acetyl-CoA = N-acetyl-alpha-D-glucosamine 1-phosphate + CoA + H(+)</text>
        <dbReference type="Rhea" id="RHEA:13725"/>
        <dbReference type="ChEBI" id="CHEBI:15378"/>
        <dbReference type="ChEBI" id="CHEBI:57287"/>
        <dbReference type="ChEBI" id="CHEBI:57288"/>
        <dbReference type="ChEBI" id="CHEBI:57776"/>
        <dbReference type="ChEBI" id="CHEBI:58516"/>
        <dbReference type="EC" id="2.3.1.157"/>
    </reaction>
</comment>
<dbReference type="SUPFAM" id="SSF53448">
    <property type="entry name" value="Nucleotide-diphospho-sugar transferases"/>
    <property type="match status" value="1"/>
</dbReference>
<dbReference type="Pfam" id="PF00483">
    <property type="entry name" value="NTP_transferase"/>
    <property type="match status" value="1"/>
</dbReference>
<evidence type="ECO:0000256" key="9">
    <source>
        <dbReference type="ARBA" id="ARBA00048247"/>
    </source>
</evidence>
<keyword evidence="7" id="KW-0511">Multifunctional enzyme</keyword>
<evidence type="ECO:0000256" key="1">
    <source>
        <dbReference type="ARBA" id="ARBA00005166"/>
    </source>
</evidence>
<comment type="pathway">
    <text evidence="1">Nucleotide-sugar biosynthesis; UDP-N-acetyl-alpha-D-glucosamine biosynthesis; N-acetyl-alpha-D-glucosamine 1-phosphate from alpha-D-glucosamine 6-phosphate (route II): step 2/2.</text>
</comment>
<evidence type="ECO:0000313" key="14">
    <source>
        <dbReference type="Proteomes" id="UP000604391"/>
    </source>
</evidence>
<dbReference type="GO" id="GO:0019134">
    <property type="term" value="F:glucosamine-1-phosphate N-acetyltransferase activity"/>
    <property type="evidence" value="ECO:0007669"/>
    <property type="project" value="UniProtKB-EC"/>
</dbReference>
<dbReference type="AlphaFoldDB" id="A0A832V7W6"/>
<comment type="similarity">
    <text evidence="4">In the N-terminal section; belongs to the N-acetylglucosamine-1-phosphate uridyltransferase family.</text>
</comment>
<feature type="domain" description="Mannose-1-phosphate guanyltransferase C-terminal" evidence="12">
    <location>
        <begin position="266"/>
        <end position="379"/>
    </location>
</feature>
<feature type="domain" description="Nucleotidyl transferase" evidence="11">
    <location>
        <begin position="2"/>
        <end position="208"/>
    </location>
</feature>
<dbReference type="EMBL" id="DVAD01000003">
    <property type="protein sequence ID" value="HIJ99265.1"/>
    <property type="molecule type" value="Genomic_DNA"/>
</dbReference>
<dbReference type="PANTHER" id="PTHR43584">
    <property type="entry name" value="NUCLEOTIDYL TRANSFERASE"/>
    <property type="match status" value="1"/>
</dbReference>
<evidence type="ECO:0000259" key="11">
    <source>
        <dbReference type="Pfam" id="PF00483"/>
    </source>
</evidence>
<gene>
    <name evidence="13" type="ORF">H1011_00380</name>
</gene>
<dbReference type="SUPFAM" id="SSF51161">
    <property type="entry name" value="Trimeric LpxA-like enzymes"/>
    <property type="match status" value="1"/>
</dbReference>
<dbReference type="Proteomes" id="UP000604391">
    <property type="component" value="Unassembled WGS sequence"/>
</dbReference>
<evidence type="ECO:0000256" key="5">
    <source>
        <dbReference type="ARBA" id="ARBA00022679"/>
    </source>
</evidence>
<keyword evidence="8" id="KW-0012">Acyltransferase</keyword>
<comment type="similarity">
    <text evidence="3">In the C-terminal section; belongs to the transferase hexapeptide repeat family.</text>
</comment>
<evidence type="ECO:0000256" key="3">
    <source>
        <dbReference type="ARBA" id="ARBA00007707"/>
    </source>
</evidence>
<comment type="catalytic activity">
    <reaction evidence="10">
        <text>N-acetyl-alpha-D-glucosamine 1-phosphate + UTP + H(+) = UDP-N-acetyl-alpha-D-glucosamine + diphosphate</text>
        <dbReference type="Rhea" id="RHEA:13509"/>
        <dbReference type="ChEBI" id="CHEBI:15378"/>
        <dbReference type="ChEBI" id="CHEBI:33019"/>
        <dbReference type="ChEBI" id="CHEBI:46398"/>
        <dbReference type="ChEBI" id="CHEBI:57705"/>
        <dbReference type="ChEBI" id="CHEBI:57776"/>
        <dbReference type="EC" id="2.7.7.23"/>
    </reaction>
</comment>
<dbReference type="NCBIfam" id="TIGR03992">
    <property type="entry name" value="Arch_glmU"/>
    <property type="match status" value="1"/>
</dbReference>
<keyword evidence="14" id="KW-1185">Reference proteome</keyword>